<name>A0A366EDC2_9BACI</name>
<dbReference type="Pfam" id="PF01266">
    <property type="entry name" value="DAO"/>
    <property type="match status" value="1"/>
</dbReference>
<reference evidence="2 3" key="1">
    <citation type="submission" date="2018-06" db="EMBL/GenBank/DDBJ databases">
        <title>Genomic Encyclopedia of Type Strains, Phase IV (KMG-IV): sequencing the most valuable type-strain genomes for metagenomic binning, comparative biology and taxonomic classification.</title>
        <authorList>
            <person name="Goeker M."/>
        </authorList>
    </citation>
    <scope>NUCLEOTIDE SEQUENCE [LARGE SCALE GENOMIC DNA]</scope>
    <source>
        <strain evidence="2 3">DSM 15140</strain>
    </source>
</reference>
<dbReference type="RefSeq" id="WP_113866977.1">
    <property type="nucleotide sequence ID" value="NZ_BAABQN010000002.1"/>
</dbReference>
<gene>
    <name evidence="2" type="ORF">DES48_10279</name>
</gene>
<dbReference type="PANTHER" id="PTHR13847:SF201">
    <property type="entry name" value="PUTATIBE OXIDOREDUCTASE"/>
    <property type="match status" value="1"/>
</dbReference>
<dbReference type="InterPro" id="IPR036188">
    <property type="entry name" value="FAD/NAD-bd_sf"/>
</dbReference>
<comment type="caution">
    <text evidence="2">The sequence shown here is derived from an EMBL/GenBank/DDBJ whole genome shotgun (WGS) entry which is preliminary data.</text>
</comment>
<dbReference type="SUPFAM" id="SSF51905">
    <property type="entry name" value="FAD/NAD(P)-binding domain"/>
    <property type="match status" value="1"/>
</dbReference>
<dbReference type="OrthoDB" id="571248at2"/>
<protein>
    <submittedName>
        <fullName evidence="2">Glycine/D-amino acid oxidase-like deaminating enzyme</fullName>
    </submittedName>
</protein>
<dbReference type="InterPro" id="IPR006076">
    <property type="entry name" value="FAD-dep_OxRdtase"/>
</dbReference>
<evidence type="ECO:0000313" key="3">
    <source>
        <dbReference type="Proteomes" id="UP000252254"/>
    </source>
</evidence>
<dbReference type="Gene3D" id="3.30.9.10">
    <property type="entry name" value="D-Amino Acid Oxidase, subunit A, domain 2"/>
    <property type="match status" value="1"/>
</dbReference>
<sequence length="405" mass="45948">MNIQSGTYYWPTTMPDAPTYPTLTEDIACDVLIVGGGSSGAQCAYYLASSGLHVALIEKNNIGNGSTSANTALIQYAGEKMFINLRNTFGSSYISKHLQQCRRAINDIELAAKQIEFDCSFTRRDSLYFASYPEDIGRLQQEYQLLKEEQFQLQFLTRKDIEELYPFSKAAAIYFKNDAELNPYIFTHGLIKYAMDKGVQVFEHTKLNGHVYHEDGVEIHTDTDHVIQAKQVIYCAGYENMEFKKEKQATFVSTYTVTTEPVADLSSWPNQTLIWETARPYLYIRTTADNRVIIGGLDDNTIYPEDRDSKLIAKRDQLITGFHKLFPTIPVKPAYYLTGQYGGMRDGLPIIGRYPDAPHSYFLNAYGDNGTVYSQLLSRIIVEDILQGPSQDLSYYVQDRPLLKS</sequence>
<dbReference type="EMBL" id="QNRI01000002">
    <property type="protein sequence ID" value="RBP00318.1"/>
    <property type="molecule type" value="Genomic_DNA"/>
</dbReference>
<evidence type="ECO:0000313" key="2">
    <source>
        <dbReference type="EMBL" id="RBP00318.1"/>
    </source>
</evidence>
<proteinExistence type="predicted"/>
<dbReference type="Gene3D" id="3.50.50.60">
    <property type="entry name" value="FAD/NAD(P)-binding domain"/>
    <property type="match status" value="1"/>
</dbReference>
<dbReference type="PANTHER" id="PTHR13847">
    <property type="entry name" value="SARCOSINE DEHYDROGENASE-RELATED"/>
    <property type="match status" value="1"/>
</dbReference>
<dbReference type="GO" id="GO:0005737">
    <property type="term" value="C:cytoplasm"/>
    <property type="evidence" value="ECO:0007669"/>
    <property type="project" value="TreeGrafter"/>
</dbReference>
<dbReference type="AlphaFoldDB" id="A0A366EDC2"/>
<evidence type="ECO:0000259" key="1">
    <source>
        <dbReference type="Pfam" id="PF01266"/>
    </source>
</evidence>
<dbReference type="Proteomes" id="UP000252254">
    <property type="component" value="Unassembled WGS sequence"/>
</dbReference>
<feature type="domain" description="FAD dependent oxidoreductase" evidence="1">
    <location>
        <begin position="30"/>
        <end position="382"/>
    </location>
</feature>
<accession>A0A366EDC2</accession>
<dbReference type="STRING" id="200904.GCA_900168775_00351"/>
<organism evidence="2 3">
    <name type="scientific">Paraliobacillus ryukyuensis</name>
    <dbReference type="NCBI Taxonomy" id="200904"/>
    <lineage>
        <taxon>Bacteria</taxon>
        <taxon>Bacillati</taxon>
        <taxon>Bacillota</taxon>
        <taxon>Bacilli</taxon>
        <taxon>Bacillales</taxon>
        <taxon>Bacillaceae</taxon>
        <taxon>Paraliobacillus</taxon>
    </lineage>
</organism>
<keyword evidence="3" id="KW-1185">Reference proteome</keyword>